<reference evidence="1 2" key="2">
    <citation type="submission" date="2007-06" db="EMBL/GenBank/DDBJ databases">
        <title>Draft genome sequence of Pseudoflavonifractor capillosus ATCC 29799.</title>
        <authorList>
            <person name="Sudarsanam P."/>
            <person name="Ley R."/>
            <person name="Guruge J."/>
            <person name="Turnbaugh P.J."/>
            <person name="Mahowald M."/>
            <person name="Liep D."/>
            <person name="Gordon J."/>
        </authorList>
    </citation>
    <scope>NUCLEOTIDE SEQUENCE [LARGE SCALE GENOMIC DNA]</scope>
    <source>
        <strain evidence="1 2">ATCC 29799</strain>
    </source>
</reference>
<evidence type="ECO:0000313" key="2">
    <source>
        <dbReference type="Proteomes" id="UP000003639"/>
    </source>
</evidence>
<dbReference type="EMBL" id="AAXG02000053">
    <property type="protein sequence ID" value="EDM97550.1"/>
    <property type="molecule type" value="Genomic_DNA"/>
</dbReference>
<name>A6P2G3_9FIRM</name>
<comment type="caution">
    <text evidence="1">The sequence shown here is derived from an EMBL/GenBank/DDBJ whole genome shotgun (WGS) entry which is preliminary data.</text>
</comment>
<dbReference type="Proteomes" id="UP000003639">
    <property type="component" value="Unassembled WGS sequence"/>
</dbReference>
<accession>A6P2G3</accession>
<protein>
    <submittedName>
        <fullName evidence="1">Uncharacterized protein</fullName>
    </submittedName>
</protein>
<gene>
    <name evidence="1" type="ORF">BACCAP_04694</name>
</gene>
<proteinExistence type="predicted"/>
<sequence length="36" mass="4152">MRSKSSIRVTFSASHHIYKMKAKKTCSKNSVRRLSP</sequence>
<reference evidence="1 2" key="1">
    <citation type="submission" date="2007-04" db="EMBL/GenBank/DDBJ databases">
        <authorList>
            <person name="Fulton L."/>
            <person name="Clifton S."/>
            <person name="Fulton B."/>
            <person name="Xu J."/>
            <person name="Minx P."/>
            <person name="Pepin K.H."/>
            <person name="Johnson M."/>
            <person name="Thiruvilangam P."/>
            <person name="Bhonagiri V."/>
            <person name="Nash W.E."/>
            <person name="Mardis E.R."/>
            <person name="Wilson R.K."/>
        </authorList>
    </citation>
    <scope>NUCLEOTIDE SEQUENCE [LARGE SCALE GENOMIC DNA]</scope>
    <source>
        <strain evidence="1 2">ATCC 29799</strain>
    </source>
</reference>
<dbReference type="AlphaFoldDB" id="A6P2G3"/>
<organism evidence="1 2">
    <name type="scientific">Pseudoflavonifractor capillosus ATCC 29799</name>
    <dbReference type="NCBI Taxonomy" id="411467"/>
    <lineage>
        <taxon>Bacteria</taxon>
        <taxon>Bacillati</taxon>
        <taxon>Bacillota</taxon>
        <taxon>Clostridia</taxon>
        <taxon>Eubacteriales</taxon>
        <taxon>Oscillospiraceae</taxon>
        <taxon>Pseudoflavonifractor</taxon>
    </lineage>
</organism>
<keyword evidence="2" id="KW-1185">Reference proteome</keyword>
<evidence type="ECO:0000313" key="1">
    <source>
        <dbReference type="EMBL" id="EDM97550.1"/>
    </source>
</evidence>